<dbReference type="EMBL" id="SGPL01000759">
    <property type="protein sequence ID" value="THH07669.1"/>
    <property type="molecule type" value="Genomic_DNA"/>
</dbReference>
<dbReference type="Proteomes" id="UP000310158">
    <property type="component" value="Unassembled WGS sequence"/>
</dbReference>
<dbReference type="OrthoDB" id="3192989at2759"/>
<evidence type="ECO:0000313" key="2">
    <source>
        <dbReference type="EMBL" id="THH07669.1"/>
    </source>
</evidence>
<evidence type="ECO:0000256" key="1">
    <source>
        <dbReference type="SAM" id="MobiDB-lite"/>
    </source>
</evidence>
<organism evidence="2 3">
    <name type="scientific">Bondarzewia mesenterica</name>
    <dbReference type="NCBI Taxonomy" id="1095465"/>
    <lineage>
        <taxon>Eukaryota</taxon>
        <taxon>Fungi</taxon>
        <taxon>Dikarya</taxon>
        <taxon>Basidiomycota</taxon>
        <taxon>Agaricomycotina</taxon>
        <taxon>Agaricomycetes</taxon>
        <taxon>Russulales</taxon>
        <taxon>Bondarzewiaceae</taxon>
        <taxon>Bondarzewia</taxon>
    </lineage>
</organism>
<sequence>MSVSRHPNGRHPAAEHGTISVDNLECKIIVMSFYSKLQRVTTSAFPHTIVDQFSHRLATALSPEELALFCLACPQLGFNLTEDWKTDPDHDRWKYMRGFVMDGNFSAEHLKMRNPWDDVVLTEGAQYMVSDTLYKQHLEEAKEAKERSTCSNHQVVNQANADQHNLEATSIGATACAKHGCFCPHAVVDFQKGERGGTGGWKGHRNPLGTSEPDFGQHLDYGHLLSARDTRCPYVRFQLEEIDPNHSIDLQETPHQMELAGGKTKMLGKAAYQLQLTEAERENVPRVFRGMAAWLATSIKIQEAQIATFNQEAIRYIREIEQAEEWEDISGNKIQDPMSDDEDDADGTPDPADNIGENTDEEDVAKSVIAKKICLSLPSTFSTDKCIELGLQALAKQELEL</sequence>
<keyword evidence="3" id="KW-1185">Reference proteome</keyword>
<dbReference type="InterPro" id="IPR040521">
    <property type="entry name" value="KDZ"/>
</dbReference>
<evidence type="ECO:0000313" key="3">
    <source>
        <dbReference type="Proteomes" id="UP000310158"/>
    </source>
</evidence>
<gene>
    <name evidence="2" type="ORF">EW146_g9246</name>
</gene>
<evidence type="ECO:0008006" key="4">
    <source>
        <dbReference type="Google" id="ProtNLM"/>
    </source>
</evidence>
<proteinExistence type="predicted"/>
<accession>A0A4S4L843</accession>
<comment type="caution">
    <text evidence="2">The sequence shown here is derived from an EMBL/GenBank/DDBJ whole genome shotgun (WGS) entry which is preliminary data.</text>
</comment>
<name>A0A4S4L843_9AGAM</name>
<reference evidence="2 3" key="1">
    <citation type="submission" date="2019-02" db="EMBL/GenBank/DDBJ databases">
        <title>Genome sequencing of the rare red list fungi Bondarzewia mesenterica.</title>
        <authorList>
            <person name="Buettner E."/>
            <person name="Kellner H."/>
        </authorList>
    </citation>
    <scope>NUCLEOTIDE SEQUENCE [LARGE SCALE GENOMIC DNA]</scope>
    <source>
        <strain evidence="2 3">DSM 108281</strain>
    </source>
</reference>
<feature type="compositionally biased region" description="Acidic residues" evidence="1">
    <location>
        <begin position="338"/>
        <end position="347"/>
    </location>
</feature>
<dbReference type="Pfam" id="PF18758">
    <property type="entry name" value="KDZ"/>
    <property type="match status" value="1"/>
</dbReference>
<dbReference type="AlphaFoldDB" id="A0A4S4L843"/>
<protein>
    <recommendedName>
        <fullName evidence="4">CxC2-like cysteine cluster KDZ transposase-associated domain-containing protein</fullName>
    </recommendedName>
</protein>
<feature type="region of interest" description="Disordered" evidence="1">
    <location>
        <begin position="327"/>
        <end position="363"/>
    </location>
</feature>